<gene>
    <name evidence="2" type="ORF">KTO63_08135</name>
</gene>
<sequence length="303" mass="34490">MRKFLVILSLVVFNTSLAIAFPSSNDAQVVYQLTQPANVSRAGTNNQQLLTDTVPPGADLKLLQVIEGDIINFTVDNLGNVYLINSKYQLKKLNEKGDSVGVFNEVRRYGNLTYIDATNPLKLLLYFQDFTTVVVLDRVLNKRYTFDLRQQNIMQARAISQSFDNGIWVYDEVEAKLKRLDDNGNVIDNSSDFRVLFSTPPTPVDIEDHNKLVYLYDPKQGLFIFDYYGSLKNKIALLGWEDFQVIDKTVFGRKGNVLEKYETGTLMLNEQAFPSLLTNVEKCRISVNKLYCLSGGKVYVYEL</sequence>
<dbReference type="Proteomes" id="UP000812270">
    <property type="component" value="Unassembled WGS sequence"/>
</dbReference>
<name>A0A9E2W3S2_9BACT</name>
<feature type="signal peptide" evidence="1">
    <location>
        <begin position="1"/>
        <end position="20"/>
    </location>
</feature>
<proteinExistence type="predicted"/>
<dbReference type="EMBL" id="JAHSPG010000003">
    <property type="protein sequence ID" value="MBV4357109.1"/>
    <property type="molecule type" value="Genomic_DNA"/>
</dbReference>
<keyword evidence="3" id="KW-1185">Reference proteome</keyword>
<reference evidence="2" key="1">
    <citation type="submission" date="2021-06" db="EMBL/GenBank/DDBJ databases">
        <authorList>
            <person name="Huq M.A."/>
        </authorList>
    </citation>
    <scope>NUCLEOTIDE SEQUENCE</scope>
    <source>
        <strain evidence="2">MAH-26</strain>
    </source>
</reference>
<dbReference type="AlphaFoldDB" id="A0A9E2W3S2"/>
<accession>A0A9E2W3S2</accession>
<evidence type="ECO:0000313" key="2">
    <source>
        <dbReference type="EMBL" id="MBV4357109.1"/>
    </source>
</evidence>
<comment type="caution">
    <text evidence="2">The sequence shown here is derived from an EMBL/GenBank/DDBJ whole genome shotgun (WGS) entry which is preliminary data.</text>
</comment>
<evidence type="ECO:0000313" key="3">
    <source>
        <dbReference type="Proteomes" id="UP000812270"/>
    </source>
</evidence>
<keyword evidence="1" id="KW-0732">Signal</keyword>
<feature type="chain" id="PRO_5038605201" description="6-bladed beta-propeller" evidence="1">
    <location>
        <begin position="21"/>
        <end position="303"/>
    </location>
</feature>
<evidence type="ECO:0000256" key="1">
    <source>
        <dbReference type="SAM" id="SignalP"/>
    </source>
</evidence>
<protein>
    <recommendedName>
        <fullName evidence="4">6-bladed beta-propeller</fullName>
    </recommendedName>
</protein>
<dbReference type="RefSeq" id="WP_217790726.1">
    <property type="nucleotide sequence ID" value="NZ_JAHSPG010000003.1"/>
</dbReference>
<organism evidence="2 3">
    <name type="scientific">Pinibacter aurantiacus</name>
    <dbReference type="NCBI Taxonomy" id="2851599"/>
    <lineage>
        <taxon>Bacteria</taxon>
        <taxon>Pseudomonadati</taxon>
        <taxon>Bacteroidota</taxon>
        <taxon>Chitinophagia</taxon>
        <taxon>Chitinophagales</taxon>
        <taxon>Chitinophagaceae</taxon>
        <taxon>Pinibacter</taxon>
    </lineage>
</organism>
<evidence type="ECO:0008006" key="4">
    <source>
        <dbReference type="Google" id="ProtNLM"/>
    </source>
</evidence>